<dbReference type="Proteomes" id="UP001472866">
    <property type="component" value="Chromosome 18"/>
</dbReference>
<dbReference type="EMBL" id="CP151518">
    <property type="protein sequence ID" value="WZN67197.1"/>
    <property type="molecule type" value="Genomic_DNA"/>
</dbReference>
<accession>A0AAX4PM43</accession>
<protein>
    <submittedName>
        <fullName evidence="2">Uncharacterized protein</fullName>
    </submittedName>
</protein>
<sequence>MGQCFSGGNALNHPREKDIWSAKKTTSMDLKNSRPRGATIGGAHPLKQASQARRSRGSNEENDAMTVHEELEFQDDPDVPDIRKSLSEDSLSKKIPGNRVLV</sequence>
<evidence type="ECO:0000256" key="1">
    <source>
        <dbReference type="SAM" id="MobiDB-lite"/>
    </source>
</evidence>
<organism evidence="2 3">
    <name type="scientific">Chloropicon roscoffensis</name>
    <dbReference type="NCBI Taxonomy" id="1461544"/>
    <lineage>
        <taxon>Eukaryota</taxon>
        <taxon>Viridiplantae</taxon>
        <taxon>Chlorophyta</taxon>
        <taxon>Chloropicophyceae</taxon>
        <taxon>Chloropicales</taxon>
        <taxon>Chloropicaceae</taxon>
        <taxon>Chloropicon</taxon>
    </lineage>
</organism>
<name>A0AAX4PM43_9CHLO</name>
<dbReference type="AlphaFoldDB" id="A0AAX4PM43"/>
<gene>
    <name evidence="2" type="ORF">HKI87_18g87690</name>
</gene>
<feature type="region of interest" description="Disordered" evidence="1">
    <location>
        <begin position="1"/>
        <end position="102"/>
    </location>
</feature>
<evidence type="ECO:0000313" key="2">
    <source>
        <dbReference type="EMBL" id="WZN67197.1"/>
    </source>
</evidence>
<keyword evidence="3" id="KW-1185">Reference proteome</keyword>
<reference evidence="2 3" key="1">
    <citation type="submission" date="2024-03" db="EMBL/GenBank/DDBJ databases">
        <title>Complete genome sequence of the green alga Chloropicon roscoffensis RCC1871.</title>
        <authorList>
            <person name="Lemieux C."/>
            <person name="Pombert J.-F."/>
            <person name="Otis C."/>
            <person name="Turmel M."/>
        </authorList>
    </citation>
    <scope>NUCLEOTIDE SEQUENCE [LARGE SCALE GENOMIC DNA]</scope>
    <source>
        <strain evidence="2 3">RCC1871</strain>
    </source>
</reference>
<proteinExistence type="predicted"/>
<evidence type="ECO:0000313" key="3">
    <source>
        <dbReference type="Proteomes" id="UP001472866"/>
    </source>
</evidence>
<feature type="compositionally biased region" description="Basic and acidic residues" evidence="1">
    <location>
        <begin position="80"/>
        <end position="92"/>
    </location>
</feature>